<gene>
    <name evidence="1" type="ORF">J4573_45480</name>
</gene>
<name>A0A939PK56_9ACTN</name>
<keyword evidence="2" id="KW-1185">Reference proteome</keyword>
<reference evidence="1" key="1">
    <citation type="submission" date="2021-03" db="EMBL/GenBank/DDBJ databases">
        <authorList>
            <person name="Kanchanasin P."/>
            <person name="Saeng-In P."/>
            <person name="Phongsopitanun W."/>
            <person name="Yuki M."/>
            <person name="Kudo T."/>
            <person name="Ohkuma M."/>
            <person name="Tanasupawat S."/>
        </authorList>
    </citation>
    <scope>NUCLEOTIDE SEQUENCE</scope>
    <source>
        <strain evidence="1">GKU 128</strain>
    </source>
</reference>
<accession>A0A939PK56</accession>
<dbReference type="AlphaFoldDB" id="A0A939PK56"/>
<protein>
    <submittedName>
        <fullName evidence="1">Uncharacterized protein</fullName>
    </submittedName>
</protein>
<evidence type="ECO:0000313" key="2">
    <source>
        <dbReference type="Proteomes" id="UP000669179"/>
    </source>
</evidence>
<comment type="caution">
    <text evidence="1">The sequence shown here is derived from an EMBL/GenBank/DDBJ whole genome shotgun (WGS) entry which is preliminary data.</text>
</comment>
<dbReference type="EMBL" id="JAGEOJ010000026">
    <property type="protein sequence ID" value="MBO2454407.1"/>
    <property type="molecule type" value="Genomic_DNA"/>
</dbReference>
<organism evidence="1 2">
    <name type="scientific">Actinomadura barringtoniae</name>
    <dbReference type="NCBI Taxonomy" id="1427535"/>
    <lineage>
        <taxon>Bacteria</taxon>
        <taxon>Bacillati</taxon>
        <taxon>Actinomycetota</taxon>
        <taxon>Actinomycetes</taxon>
        <taxon>Streptosporangiales</taxon>
        <taxon>Thermomonosporaceae</taxon>
        <taxon>Actinomadura</taxon>
    </lineage>
</organism>
<dbReference type="RefSeq" id="WP_208262616.1">
    <property type="nucleotide sequence ID" value="NZ_JAGEOJ010000026.1"/>
</dbReference>
<evidence type="ECO:0000313" key="1">
    <source>
        <dbReference type="EMBL" id="MBO2454407.1"/>
    </source>
</evidence>
<proteinExistence type="predicted"/>
<dbReference type="Proteomes" id="UP000669179">
    <property type="component" value="Unassembled WGS sequence"/>
</dbReference>
<sequence>MARVTAGWARHGKEAGSHRDYAILESDGPFSAGDYDAILERYALGNPPPGRTGAEALPWITISEVQDDRNSYLGMSVQYWTDAADGAGRPVAETLYACFPYPQFLKAPASYRVLGAILDRHDDLGGPGAEISDYAPEDHVRDIEENGWLGRAMVVAAMLLEGPVTIIGGDGLDPDRRLRFLDAVAALLPYGWRTRFTASTWFRGGSPHIQLVFAQHSRGKGYDLDWRDTDPEPPFKAQVARAYMDQFALLLDHDRSLLDVVAFLGTQTLSLAADEPRSAVAALERFDWPAAVLYRARAGEADPGELSDLFESGRHNELLRDADKAFLLHELIRLGGPQYSRAIERGWEDVEPARPDAWKALVNSARDLVWGDSAMREVHSYIGIGDRQGFADQLLANVIPMPGFAVSARSLNTVAWLAGSWADPAGAARPQTLKALADNHAVLCELLVEQNESAPGRLPAWIAALRPLTPPGLLAPFEKLLAMPGTTGGRGRNGGRLRPEDLAEVARHGDECVPALLRLASALGRLDQVTRPLIDWLRALPGAGLNRWLARLEGLTPEHGSDLALLDVLQLWFGAEPTHLVAAIGPQWPAYRDALTRHARAEWLGRGLGNVQAGFVTYLTQTNWAADQNVYPAVIEAVEAFCQVPGHDWTELVRAALRGRAISPGMDACAEYRRWWRGVEGAYPFVVEEQYMEILTALPPGARPEEIGRLVAEALWMRHSEREILAWIARSEVRMTGDSMAHVMNETRRWYVRLGASQEDADNTTLWLAQALHRGDQRALAHDFQDAVAARVGDELLFQLKLLTVTSRVPPDYDEVDVAEGSRRGLREAEERIRNLLGKRKLLGGR</sequence>